<evidence type="ECO:0000259" key="1">
    <source>
        <dbReference type="SMART" id="SM00421"/>
    </source>
</evidence>
<comment type="caution">
    <text evidence="2">The sequence shown here is derived from an EMBL/GenBank/DDBJ whole genome shotgun (WGS) entry which is preliminary data.</text>
</comment>
<reference evidence="2 3" key="1">
    <citation type="submission" date="2022-07" db="EMBL/GenBank/DDBJ databases">
        <title>Methylomonas rivi sp. nov., Methylomonas rosea sp. nov., Methylomonas aureus sp. nov. and Methylomonas subterranea sp. nov., four novel methanotrophs isolated from a freshwater creek and the deep terrestrial subsurface.</title>
        <authorList>
            <person name="Abin C."/>
            <person name="Sankaranarayanan K."/>
            <person name="Garner C."/>
            <person name="Sindelar R."/>
            <person name="Kotary K."/>
            <person name="Garner R."/>
            <person name="Barclay S."/>
            <person name="Lawson P."/>
            <person name="Krumholz L."/>
        </authorList>
    </citation>
    <scope>NUCLEOTIDE SEQUENCE [LARGE SCALE GENOMIC DNA]</scope>
    <source>
        <strain evidence="2 3">SURF-1</strain>
    </source>
</reference>
<dbReference type="InterPro" id="IPR000792">
    <property type="entry name" value="Tscrpt_reg_LuxR_C"/>
</dbReference>
<accession>A0ABT1UI65</accession>
<sequence length="385" mass="42420">MSIETEYDKLVGLIYEAALEPERWQAVLLGFSDWFGAAGTTLWVHDFASRGVHTELGGESFRFVRFDPAYLASYADYYTLTNVWTENEALLREGAVVTSSMLYDDNRLPETEYFGDWLRPQNLFYSLGGIVAKNGTLAVKLAALRAKYKGPYTNEDLSWYARLLPHLKRACELNQRLAGERLAFENQQTVNGTAQAVSGLCILGLSANGRLIYVNQRGESWLREGNCLTLHHGGLHALDADKDAVLQAALRNAVSSRKPQHLNLGAGNGYAHCCLTVIPAPSLGNPLLHEQQVALIVLIAANAQQRVATARQLIELFGLTAAEARFARALAQGEDVDTYANAEGLKKSTVRSHLKTAMEKTGTNSQRDLLRLVLSVPAIRDKANM</sequence>
<feature type="domain" description="HTH luxR-type" evidence="1">
    <location>
        <begin position="316"/>
        <end position="373"/>
    </location>
</feature>
<gene>
    <name evidence="2" type="ORF">NP603_12515</name>
</gene>
<dbReference type="InterPro" id="IPR016032">
    <property type="entry name" value="Sig_transdc_resp-reg_C-effctor"/>
</dbReference>
<keyword evidence="3" id="KW-1185">Reference proteome</keyword>
<organism evidence="2 3">
    <name type="scientific">Methylomonas aurea</name>
    <dbReference type="NCBI Taxonomy" id="2952224"/>
    <lineage>
        <taxon>Bacteria</taxon>
        <taxon>Pseudomonadati</taxon>
        <taxon>Pseudomonadota</taxon>
        <taxon>Gammaproteobacteria</taxon>
        <taxon>Methylococcales</taxon>
        <taxon>Methylococcaceae</taxon>
        <taxon>Methylomonas</taxon>
    </lineage>
</organism>
<dbReference type="SMART" id="SM00421">
    <property type="entry name" value="HTH_LUXR"/>
    <property type="match status" value="1"/>
</dbReference>
<dbReference type="Gene3D" id="1.10.10.10">
    <property type="entry name" value="Winged helix-like DNA-binding domain superfamily/Winged helix DNA-binding domain"/>
    <property type="match status" value="1"/>
</dbReference>
<dbReference type="SUPFAM" id="SSF46894">
    <property type="entry name" value="C-terminal effector domain of the bipartite response regulators"/>
    <property type="match status" value="1"/>
</dbReference>
<dbReference type="InterPro" id="IPR036388">
    <property type="entry name" value="WH-like_DNA-bd_sf"/>
</dbReference>
<dbReference type="Proteomes" id="UP001524569">
    <property type="component" value="Unassembled WGS sequence"/>
</dbReference>
<name>A0ABT1UI65_9GAMM</name>
<evidence type="ECO:0000313" key="3">
    <source>
        <dbReference type="Proteomes" id="UP001524569"/>
    </source>
</evidence>
<dbReference type="EMBL" id="JANIBM010000013">
    <property type="protein sequence ID" value="MCQ8181934.1"/>
    <property type="molecule type" value="Genomic_DNA"/>
</dbReference>
<protein>
    <submittedName>
        <fullName evidence="2">LuxR C-terminal-related transcriptional regulator</fullName>
    </submittedName>
</protein>
<evidence type="ECO:0000313" key="2">
    <source>
        <dbReference type="EMBL" id="MCQ8181934.1"/>
    </source>
</evidence>
<proteinExistence type="predicted"/>
<dbReference type="RefSeq" id="WP_256611220.1">
    <property type="nucleotide sequence ID" value="NZ_JANIBM010000013.1"/>
</dbReference>